<dbReference type="RefSeq" id="WP_317547985.1">
    <property type="nucleotide sequence ID" value="NZ_JAWLKE010000003.1"/>
</dbReference>
<evidence type="ECO:0000313" key="2">
    <source>
        <dbReference type="Proteomes" id="UP001185899"/>
    </source>
</evidence>
<gene>
    <name evidence="1" type="ORF">R3P95_08300</name>
</gene>
<dbReference type="Pfam" id="PF00378">
    <property type="entry name" value="ECH_1"/>
    <property type="match status" value="1"/>
</dbReference>
<name>A0ABU4AWD5_9NOCA</name>
<dbReference type="EMBL" id="JAWLKE010000003">
    <property type="protein sequence ID" value="MDV6230546.1"/>
    <property type="molecule type" value="Genomic_DNA"/>
</dbReference>
<dbReference type="PANTHER" id="PTHR43459">
    <property type="entry name" value="ENOYL-COA HYDRATASE"/>
    <property type="match status" value="1"/>
</dbReference>
<dbReference type="Proteomes" id="UP001185899">
    <property type="component" value="Unassembled WGS sequence"/>
</dbReference>
<protein>
    <submittedName>
        <fullName evidence="1">Enoyl-CoA hydratase-related protein</fullName>
    </submittedName>
</protein>
<dbReference type="CDD" id="cd06558">
    <property type="entry name" value="crotonase-like"/>
    <property type="match status" value="1"/>
</dbReference>
<dbReference type="InterPro" id="IPR001753">
    <property type="entry name" value="Enoyl-CoA_hydra/iso"/>
</dbReference>
<dbReference type="SUPFAM" id="SSF52096">
    <property type="entry name" value="ClpP/crotonase"/>
    <property type="match status" value="1"/>
</dbReference>
<comment type="caution">
    <text evidence="1">The sequence shown here is derived from an EMBL/GenBank/DDBJ whole genome shotgun (WGS) entry which is preliminary data.</text>
</comment>
<evidence type="ECO:0000313" key="1">
    <source>
        <dbReference type="EMBL" id="MDV6230546.1"/>
    </source>
</evidence>
<accession>A0ABU4AWD5</accession>
<dbReference type="PANTHER" id="PTHR43459:SF1">
    <property type="entry name" value="EG:BACN32G11.4 PROTEIN"/>
    <property type="match status" value="1"/>
</dbReference>
<keyword evidence="2" id="KW-1185">Reference proteome</keyword>
<sequence>MQNTRMVTSMSAVQTGSAIELRVDQGIAWLTMNRPERLNAIDHDMRDDLLAAIEEIRTDPAIRVAVVTGAGRAFCSGADLSQDDHFQVAPESRRGDGSTMAREDGRKFGWWRVIKAVWENEKPFVAAVNGPAYGFGCNFALACDYIVAAEDARFCEVFVTRGLPLEALGAYLLTRALPPARAKAMGLLGEAVSGAEAERWGLANRCVPAADLLSVAGDVAARFADGPSIGIGHIKGQINDAYEATFEQAWKMEVTLLGLGSGGESAEAFSAYAGKRAPNFRGM</sequence>
<organism evidence="1 2">
    <name type="scientific">Rhodococcus cercidiphylli</name>
    <dbReference type="NCBI Taxonomy" id="489916"/>
    <lineage>
        <taxon>Bacteria</taxon>
        <taxon>Bacillati</taxon>
        <taxon>Actinomycetota</taxon>
        <taxon>Actinomycetes</taxon>
        <taxon>Mycobacteriales</taxon>
        <taxon>Nocardiaceae</taxon>
        <taxon>Rhodococcus</taxon>
    </lineage>
</organism>
<dbReference type="InterPro" id="IPR029045">
    <property type="entry name" value="ClpP/crotonase-like_dom_sf"/>
</dbReference>
<reference evidence="1 2" key="1">
    <citation type="submission" date="2023-10" db="EMBL/GenBank/DDBJ databases">
        <title>Development of a sustainable strategy for remediation of hydrocarbon-contaminated territories based on the waste exchange concept.</title>
        <authorList>
            <person name="Krivoruchko A."/>
        </authorList>
    </citation>
    <scope>NUCLEOTIDE SEQUENCE [LARGE SCALE GENOMIC DNA]</scope>
    <source>
        <strain evidence="1 2">IEGM 1322</strain>
    </source>
</reference>
<proteinExistence type="predicted"/>
<dbReference type="Gene3D" id="3.90.226.10">
    <property type="entry name" value="2-enoyl-CoA Hydratase, Chain A, domain 1"/>
    <property type="match status" value="1"/>
</dbReference>